<accession>C9MY74</accession>
<proteinExistence type="predicted"/>
<dbReference type="GO" id="GO:0005524">
    <property type="term" value="F:ATP binding"/>
    <property type="evidence" value="ECO:0007669"/>
    <property type="project" value="UniProtKB-KW"/>
</dbReference>
<reference evidence="5 6" key="1">
    <citation type="submission" date="2009-09" db="EMBL/GenBank/DDBJ databases">
        <authorList>
            <person name="Weinstock G."/>
            <person name="Sodergren E."/>
            <person name="Clifton S."/>
            <person name="Fulton L."/>
            <person name="Fulton B."/>
            <person name="Courtney L."/>
            <person name="Fronick C."/>
            <person name="Harrison M."/>
            <person name="Strong C."/>
            <person name="Farmer C."/>
            <person name="Delahaunty K."/>
            <person name="Markovic C."/>
            <person name="Hall O."/>
            <person name="Minx P."/>
            <person name="Tomlinson C."/>
            <person name="Mitreva M."/>
            <person name="Nelson J."/>
            <person name="Hou S."/>
            <person name="Wollam A."/>
            <person name="Pepin K.H."/>
            <person name="Johnson M."/>
            <person name="Bhonagiri V."/>
            <person name="Nash W.E."/>
            <person name="Warren W."/>
            <person name="Chinwalla A."/>
            <person name="Mardis E.R."/>
            <person name="Wilson R.K."/>
        </authorList>
    </citation>
    <scope>NUCLEOTIDE SEQUENCE [LARGE SCALE GENOMIC DNA]</scope>
    <source>
        <strain evidence="5 6">F0254</strain>
    </source>
</reference>
<dbReference type="FunFam" id="3.40.50.300:FF:000134">
    <property type="entry name" value="Iron-enterobactin ABC transporter ATP-binding protein"/>
    <property type="match status" value="1"/>
</dbReference>
<dbReference type="PROSITE" id="PS50893">
    <property type="entry name" value="ABC_TRANSPORTER_2"/>
    <property type="match status" value="1"/>
</dbReference>
<evidence type="ECO:0000313" key="5">
    <source>
        <dbReference type="EMBL" id="EEX74454.1"/>
    </source>
</evidence>
<comment type="caution">
    <text evidence="5">The sequence shown here is derived from an EMBL/GenBank/DDBJ whole genome shotgun (WGS) entry which is preliminary data.</text>
</comment>
<dbReference type="Pfam" id="PF00005">
    <property type="entry name" value="ABC_tran"/>
    <property type="match status" value="1"/>
</dbReference>
<dbReference type="SMART" id="SM00382">
    <property type="entry name" value="AAA"/>
    <property type="match status" value="1"/>
</dbReference>
<evidence type="ECO:0000313" key="6">
    <source>
        <dbReference type="Proteomes" id="UP000006233"/>
    </source>
</evidence>
<keyword evidence="2" id="KW-0547">Nucleotide-binding</keyword>
<keyword evidence="3 5" id="KW-0067">ATP-binding</keyword>
<dbReference type="InterPro" id="IPR003593">
    <property type="entry name" value="AAA+_ATPase"/>
</dbReference>
<evidence type="ECO:0000259" key="4">
    <source>
        <dbReference type="PROSITE" id="PS50893"/>
    </source>
</evidence>
<evidence type="ECO:0000256" key="1">
    <source>
        <dbReference type="ARBA" id="ARBA00022448"/>
    </source>
</evidence>
<dbReference type="Proteomes" id="UP000006233">
    <property type="component" value="Unassembled WGS sequence"/>
</dbReference>
<dbReference type="Gene3D" id="3.40.50.300">
    <property type="entry name" value="P-loop containing nucleotide triphosphate hydrolases"/>
    <property type="match status" value="1"/>
</dbReference>
<protein>
    <submittedName>
        <fullName evidence="5">ABC transporter, ATP-binding protein</fullName>
    </submittedName>
</protein>
<dbReference type="CDD" id="cd03214">
    <property type="entry name" value="ABC_Iron-Siderophores_B12_Hemin"/>
    <property type="match status" value="1"/>
</dbReference>
<feature type="domain" description="ABC transporter" evidence="4">
    <location>
        <begin position="10"/>
        <end position="249"/>
    </location>
</feature>
<gene>
    <name evidence="5" type="ORF">GCWU000323_01498</name>
</gene>
<dbReference type="HOGENOM" id="CLU_000604_1_11_0"/>
<dbReference type="PROSITE" id="PS00211">
    <property type="entry name" value="ABC_TRANSPORTER_1"/>
    <property type="match status" value="1"/>
</dbReference>
<dbReference type="AlphaFoldDB" id="C9MY74"/>
<dbReference type="STRING" id="634994.GCWU000323_01498"/>
<organism evidence="5 6">
    <name type="scientific">Leptotrichia hofstadii F0254</name>
    <dbReference type="NCBI Taxonomy" id="634994"/>
    <lineage>
        <taxon>Bacteria</taxon>
        <taxon>Fusobacteriati</taxon>
        <taxon>Fusobacteriota</taxon>
        <taxon>Fusobacteriia</taxon>
        <taxon>Fusobacteriales</taxon>
        <taxon>Leptotrichiaceae</taxon>
        <taxon>Leptotrichia</taxon>
    </lineage>
</organism>
<dbReference type="RefSeq" id="WP_006804832.1">
    <property type="nucleotide sequence ID" value="NZ_GG700632.1"/>
</dbReference>
<name>C9MY74_9FUSO</name>
<dbReference type="PANTHER" id="PTHR42794">
    <property type="entry name" value="HEMIN IMPORT ATP-BINDING PROTEIN HMUV"/>
    <property type="match status" value="1"/>
</dbReference>
<dbReference type="EMBL" id="ACVB02000010">
    <property type="protein sequence ID" value="EEX74454.1"/>
    <property type="molecule type" value="Genomic_DNA"/>
</dbReference>
<sequence length="273" mass="31227">MSSGNNNSEILIKNVSFSYDNSQKKIIDGLNINIKKGEFVGILGANGSGKSTLLKMILKYFPIETGNIEISDKNISLYSYKEMAKIISFVPQKSALNMPISVTEMVYMGRTPHIKNKWIGFDKEDERKVNEILEKLRLEKFRNRSIFSLSGGEFQRVLLARALVQETRIILLDEPTSALDMNYALEIMKLTSDFVKEKKITAIMVLHDLNLASMYCDNVMFLKNGKIAYSGSPKELYKKEIFSEIYGFECEIVENNELLYVIPKKFNRKGLEK</sequence>
<dbReference type="PANTHER" id="PTHR42794:SF2">
    <property type="entry name" value="ABC TRANSPORTER ATP-BINDING PROTEIN"/>
    <property type="match status" value="1"/>
</dbReference>
<dbReference type="InterPro" id="IPR027417">
    <property type="entry name" value="P-loop_NTPase"/>
</dbReference>
<dbReference type="GO" id="GO:0016887">
    <property type="term" value="F:ATP hydrolysis activity"/>
    <property type="evidence" value="ECO:0007669"/>
    <property type="project" value="InterPro"/>
</dbReference>
<evidence type="ECO:0000256" key="3">
    <source>
        <dbReference type="ARBA" id="ARBA00022840"/>
    </source>
</evidence>
<dbReference type="InterPro" id="IPR003439">
    <property type="entry name" value="ABC_transporter-like_ATP-bd"/>
</dbReference>
<evidence type="ECO:0000256" key="2">
    <source>
        <dbReference type="ARBA" id="ARBA00022741"/>
    </source>
</evidence>
<dbReference type="InterPro" id="IPR017871">
    <property type="entry name" value="ABC_transporter-like_CS"/>
</dbReference>
<keyword evidence="1" id="KW-0813">Transport</keyword>
<dbReference type="eggNOG" id="COG1120">
    <property type="taxonomic scope" value="Bacteria"/>
</dbReference>
<dbReference type="SUPFAM" id="SSF52540">
    <property type="entry name" value="P-loop containing nucleoside triphosphate hydrolases"/>
    <property type="match status" value="1"/>
</dbReference>